<dbReference type="SMART" id="SM00513">
    <property type="entry name" value="SAP"/>
    <property type="match status" value="1"/>
</dbReference>
<proteinExistence type="inferred from homology"/>
<dbReference type="InterPro" id="IPR040746">
    <property type="entry name" value="THO1_MOS11_C"/>
</dbReference>
<dbReference type="PROSITE" id="PS50800">
    <property type="entry name" value="SAP"/>
    <property type="match status" value="1"/>
</dbReference>
<dbReference type="Pfam" id="PF18592">
    <property type="entry name" value="Tho1_MOS11_C"/>
    <property type="match status" value="1"/>
</dbReference>
<dbReference type="GO" id="GO:0016973">
    <property type="term" value="P:poly(A)+ mRNA export from nucleus"/>
    <property type="evidence" value="ECO:0007669"/>
    <property type="project" value="TreeGrafter"/>
</dbReference>
<accession>A0A6M2DHA0</accession>
<evidence type="ECO:0000256" key="1">
    <source>
        <dbReference type="ARBA" id="ARBA00022553"/>
    </source>
</evidence>
<feature type="domain" description="SAP" evidence="3">
    <location>
        <begin position="12"/>
        <end position="46"/>
    </location>
</feature>
<dbReference type="SUPFAM" id="SSF68906">
    <property type="entry name" value="SAP domain"/>
    <property type="match status" value="1"/>
</dbReference>
<dbReference type="GO" id="GO:0005634">
    <property type="term" value="C:nucleus"/>
    <property type="evidence" value="ECO:0007669"/>
    <property type="project" value="TreeGrafter"/>
</dbReference>
<keyword evidence="1" id="KW-0597">Phosphoprotein</keyword>
<evidence type="ECO:0000313" key="4">
    <source>
        <dbReference type="EMBL" id="NOV44237.1"/>
    </source>
</evidence>
<dbReference type="PANTHER" id="PTHR46551">
    <property type="entry name" value="SAP DOMAIN-CONTAINING RIBONUCLEOPROTEIN"/>
    <property type="match status" value="1"/>
</dbReference>
<dbReference type="EMBL" id="GIIL01000511">
    <property type="protein sequence ID" value="NOV44237.1"/>
    <property type="molecule type" value="Transcribed_RNA"/>
</dbReference>
<evidence type="ECO:0000256" key="2">
    <source>
        <dbReference type="ARBA" id="ARBA00046328"/>
    </source>
</evidence>
<dbReference type="Gene3D" id="1.10.720.30">
    <property type="entry name" value="SAP domain"/>
    <property type="match status" value="1"/>
</dbReference>
<comment type="similarity">
    <text evidence="2">Belongs to the SAP domain-containing ribonucleoprotein family.</text>
</comment>
<reference evidence="4" key="1">
    <citation type="submission" date="2020-03" db="EMBL/GenBank/DDBJ databases">
        <title>Transcriptomic Profiling of the Digestive Tract of the Rat Flea, Xenopsylla cheopis, Following Blood Feeding and Infection with Yersinia pestis.</title>
        <authorList>
            <person name="Bland D.M."/>
            <person name="Martens C.A."/>
            <person name="Virtaneva K."/>
            <person name="Kanakabandi K."/>
            <person name="Long D."/>
            <person name="Rosenke R."/>
            <person name="Saturday G.A."/>
            <person name="Hoyt F.H."/>
            <person name="Bruno D.P."/>
            <person name="Ribeiro J.M.C."/>
            <person name="Hinnebusch J."/>
        </authorList>
    </citation>
    <scope>NUCLEOTIDE SEQUENCE</scope>
</reference>
<dbReference type="InterPro" id="IPR003034">
    <property type="entry name" value="SAP_dom"/>
</dbReference>
<dbReference type="InterPro" id="IPR036361">
    <property type="entry name" value="SAP_dom_sf"/>
</dbReference>
<dbReference type="InterPro" id="IPR052240">
    <property type="entry name" value="SAP_domain_ribonucleoprotein"/>
</dbReference>
<organism evidence="4">
    <name type="scientific">Xenopsylla cheopis</name>
    <name type="common">Oriental rat flea</name>
    <name type="synonym">Pulex cheopis</name>
    <dbReference type="NCBI Taxonomy" id="163159"/>
    <lineage>
        <taxon>Eukaryota</taxon>
        <taxon>Metazoa</taxon>
        <taxon>Ecdysozoa</taxon>
        <taxon>Arthropoda</taxon>
        <taxon>Hexapoda</taxon>
        <taxon>Insecta</taxon>
        <taxon>Pterygota</taxon>
        <taxon>Neoptera</taxon>
        <taxon>Endopterygota</taxon>
        <taxon>Siphonaptera</taxon>
        <taxon>Pulicidae</taxon>
        <taxon>Xenopsyllinae</taxon>
        <taxon>Xenopsylla</taxon>
    </lineage>
</organism>
<protein>
    <submittedName>
        <fullName evidence="4">Protein photinus pyralis</fullName>
    </submittedName>
</protein>
<evidence type="ECO:0000259" key="3">
    <source>
        <dbReference type="PROSITE" id="PS50800"/>
    </source>
</evidence>
<sequence length="262" mass="29172">MSDTIDSSTQDVAKLKVAELKKELKARGLSTVGNKTDLIERLKGTLGGLKGTLGKATPNLTSQQSVLSDSLLLDEDVLNDEELEEKEEKSAPAIENTITLKRPIELVHSKPLETKVTDKSSEIPSNEVEILSNEEQPKKIIKISSFTEKERLEMRAKKFGTPLSTEMKKVARAERFGLNKSIAPSEDASLEVLKKRAERFGTSVSKKLFEVEAKEKLQKRKERFGSIQNSSITTSTAVKIIPSMSNAEKAQLRLKRFNMEVK</sequence>
<dbReference type="PANTHER" id="PTHR46551:SF1">
    <property type="entry name" value="SAP DOMAIN-CONTAINING RIBONUCLEOPROTEIN"/>
    <property type="match status" value="1"/>
</dbReference>
<dbReference type="AlphaFoldDB" id="A0A6M2DHA0"/>
<dbReference type="Pfam" id="PF02037">
    <property type="entry name" value="SAP"/>
    <property type="match status" value="1"/>
</dbReference>
<name>A0A6M2DHA0_XENCH</name>